<dbReference type="SUPFAM" id="SSF54928">
    <property type="entry name" value="RNA-binding domain, RBD"/>
    <property type="match status" value="2"/>
</dbReference>
<keyword evidence="6" id="KW-1185">Reference proteome</keyword>
<reference evidence="5" key="2">
    <citation type="submission" date="2020-05" db="UniProtKB">
        <authorList>
            <consortium name="EnsemblMetazoa"/>
        </authorList>
    </citation>
    <scope>IDENTIFICATION</scope>
    <source>
        <strain evidence="5">maculatus3</strain>
    </source>
</reference>
<dbReference type="EnsemblMetazoa" id="AMAM004023-RA">
    <property type="protein sequence ID" value="AMAM004023-PA"/>
    <property type="gene ID" value="AMAM004023"/>
</dbReference>
<feature type="region of interest" description="Disordered" evidence="3">
    <location>
        <begin position="242"/>
        <end position="264"/>
    </location>
</feature>
<reference evidence="6" key="1">
    <citation type="submission" date="2013-09" db="EMBL/GenBank/DDBJ databases">
        <title>The Genome Sequence of Anopheles maculatus species B.</title>
        <authorList>
            <consortium name="The Broad Institute Genomics Platform"/>
            <person name="Neafsey D.E."/>
            <person name="Besansky N."/>
            <person name="Howell P."/>
            <person name="Walton C."/>
            <person name="Young S.K."/>
            <person name="Zeng Q."/>
            <person name="Gargeya S."/>
            <person name="Fitzgerald M."/>
            <person name="Haas B."/>
            <person name="Abouelleil A."/>
            <person name="Allen A.W."/>
            <person name="Alvarado L."/>
            <person name="Arachchi H.M."/>
            <person name="Berlin A.M."/>
            <person name="Chapman S.B."/>
            <person name="Gainer-Dewar J."/>
            <person name="Goldberg J."/>
            <person name="Griggs A."/>
            <person name="Gujja S."/>
            <person name="Hansen M."/>
            <person name="Howarth C."/>
            <person name="Imamovic A."/>
            <person name="Ireland A."/>
            <person name="Larimer J."/>
            <person name="McCowan C."/>
            <person name="Murphy C."/>
            <person name="Pearson M."/>
            <person name="Poon T.W."/>
            <person name="Priest M."/>
            <person name="Roberts A."/>
            <person name="Saif S."/>
            <person name="Shea T."/>
            <person name="Sisk P."/>
            <person name="Sykes S."/>
            <person name="Wortman J."/>
            <person name="Nusbaum C."/>
            <person name="Birren B."/>
        </authorList>
    </citation>
    <scope>NUCLEOTIDE SEQUENCE [LARGE SCALE GENOMIC DNA]</scope>
    <source>
        <strain evidence="6">maculatus3</strain>
    </source>
</reference>
<proteinExistence type="predicted"/>
<organism evidence="5 6">
    <name type="scientific">Anopheles maculatus</name>
    <dbReference type="NCBI Taxonomy" id="74869"/>
    <lineage>
        <taxon>Eukaryota</taxon>
        <taxon>Metazoa</taxon>
        <taxon>Ecdysozoa</taxon>
        <taxon>Arthropoda</taxon>
        <taxon>Hexapoda</taxon>
        <taxon>Insecta</taxon>
        <taxon>Pterygota</taxon>
        <taxon>Neoptera</taxon>
        <taxon>Endopterygota</taxon>
        <taxon>Diptera</taxon>
        <taxon>Nematocera</taxon>
        <taxon>Culicoidea</taxon>
        <taxon>Culicidae</taxon>
        <taxon>Anophelinae</taxon>
        <taxon>Anopheles</taxon>
        <taxon>Anopheles maculatus group</taxon>
    </lineage>
</organism>
<dbReference type="InterPro" id="IPR000504">
    <property type="entry name" value="RRM_dom"/>
</dbReference>
<dbReference type="Gene3D" id="3.30.70.330">
    <property type="match status" value="2"/>
</dbReference>
<feature type="domain" description="RRM" evidence="4">
    <location>
        <begin position="126"/>
        <end position="197"/>
    </location>
</feature>
<dbReference type="VEuPathDB" id="VectorBase:AMAM004023"/>
<evidence type="ECO:0000256" key="1">
    <source>
        <dbReference type="ARBA" id="ARBA00022884"/>
    </source>
</evidence>
<accession>A0A182SCI4</accession>
<dbReference type="PROSITE" id="PS50102">
    <property type="entry name" value="RRM"/>
    <property type="match status" value="2"/>
</dbReference>
<dbReference type="SMART" id="SM00360">
    <property type="entry name" value="RRM"/>
    <property type="match status" value="2"/>
</dbReference>
<dbReference type="InterPro" id="IPR035979">
    <property type="entry name" value="RBD_domain_sf"/>
</dbReference>
<feature type="region of interest" description="Disordered" evidence="3">
    <location>
        <begin position="1"/>
        <end position="26"/>
    </location>
</feature>
<evidence type="ECO:0000313" key="5">
    <source>
        <dbReference type="EnsemblMetazoa" id="AMAM004023-PA"/>
    </source>
</evidence>
<dbReference type="Proteomes" id="UP000075901">
    <property type="component" value="Unassembled WGS sequence"/>
</dbReference>
<evidence type="ECO:0000256" key="2">
    <source>
        <dbReference type="PROSITE-ProRule" id="PRU00176"/>
    </source>
</evidence>
<evidence type="ECO:0000259" key="4">
    <source>
        <dbReference type="PROSITE" id="PS50102"/>
    </source>
</evidence>
<evidence type="ECO:0000256" key="3">
    <source>
        <dbReference type="SAM" id="MobiDB-lite"/>
    </source>
</evidence>
<protein>
    <recommendedName>
        <fullName evidence="4">RRM domain-containing protein</fullName>
    </recommendedName>
</protein>
<dbReference type="AlphaFoldDB" id="A0A182SCI4"/>
<sequence>MNVHPKKTVPVDTEEQEEPEKSTEKKVNGKEHTIFIGNLPSTTKKTDLKALFQKYGTIQTIRFRANDGRLVLDKTVLKDVPSLNAYVRFSSKEEQARACELNGQMVGTNRIRVCPQDQKQIGNVKSTVFVGNIHRSTTENDLHDFFGRVGPIEYIRYLALKHIAYVCFEKGVSIKKALKLHQEKLNNRPLRIAAVDTQRTNVKVNKKGHLVPRKKLPTDATKTNDGATAQNDQQNAINEFHGKVSEKKNSKKRISKKNGVGSAKQRRVLANKLKAAMR</sequence>
<dbReference type="InterPro" id="IPR012677">
    <property type="entry name" value="Nucleotide-bd_a/b_plait_sf"/>
</dbReference>
<name>A0A182SCI4_9DIPT</name>
<keyword evidence="1 2" id="KW-0694">RNA-binding</keyword>
<dbReference type="PANTHER" id="PTHR23236:SF11">
    <property type="entry name" value="EUKARYOTIC TRANSLATION INITIATION FACTOR 4H"/>
    <property type="match status" value="1"/>
</dbReference>
<dbReference type="PANTHER" id="PTHR23236">
    <property type="entry name" value="EUKARYOTIC TRANSLATION INITIATION FACTOR 4B/4H"/>
    <property type="match status" value="1"/>
</dbReference>
<dbReference type="Pfam" id="PF00076">
    <property type="entry name" value="RRM_1"/>
    <property type="match status" value="2"/>
</dbReference>
<evidence type="ECO:0000313" key="6">
    <source>
        <dbReference type="Proteomes" id="UP000075901"/>
    </source>
</evidence>
<feature type="domain" description="RRM" evidence="4">
    <location>
        <begin position="32"/>
        <end position="118"/>
    </location>
</feature>
<dbReference type="GO" id="GO:0003723">
    <property type="term" value="F:RNA binding"/>
    <property type="evidence" value="ECO:0007669"/>
    <property type="project" value="UniProtKB-UniRule"/>
</dbReference>